<protein>
    <submittedName>
        <fullName evidence="6">DUF4976 domain-containing protein</fullName>
    </submittedName>
</protein>
<sequence>MGKRKNILLLLSDQQRLDTVSAYGMDCICRTPHIDRLAEEGMKFRNAFCTSAICAPSRASVMTGLYAHRHGVIDNYTDIKEGVPLLGDCMASAGYYCGYVGKWHVSPVKTPAECGFEDNLPFMGYGFPGSRVFPSLKFDIPPVNTPNYYAEYLKEKGFEGVDVSHGFMGNNPALQIQEMFCRHEGPVESTIEYFVAQETNRLIEKARDKDQPFFIWSNFWGPHSPSIVPEPYYSMYRPEDIPEHPSYCEDFHDKPYGYYLTEKMWGLSDYGWKGFQEIAARYFGHCTLIDDCVGMIVEKLKECGLYEDTIIIYSADHGDCMGAHRLIEKGAFTFDEIYRIPLVVKGLGTKDNESLVLLQELMPSILELAGMRPPKKVDGESLVPLMLGEVPDNGRKYIYGEYHYHFYTARQRMVRNLEYQFTFNENERGELYDLGKDPWMLKNVCYEKEYEGIKRCLMDRMSEFMKETEDPAGVWFERIREFY</sequence>
<dbReference type="RefSeq" id="WP_021639189.1">
    <property type="nucleotide sequence ID" value="NZ_CALBAU010000332.1"/>
</dbReference>
<dbReference type="EMBL" id="QVLU01000011">
    <property type="protein sequence ID" value="RGE71194.1"/>
    <property type="molecule type" value="Genomic_DNA"/>
</dbReference>
<dbReference type="InterPro" id="IPR000917">
    <property type="entry name" value="Sulfatase_N"/>
</dbReference>
<evidence type="ECO:0000313" key="6">
    <source>
        <dbReference type="EMBL" id="RGE71194.1"/>
    </source>
</evidence>
<dbReference type="Gene3D" id="3.40.720.10">
    <property type="entry name" value="Alkaline Phosphatase, subunit A"/>
    <property type="match status" value="1"/>
</dbReference>
<comment type="similarity">
    <text evidence="1">Belongs to the sulfatase family.</text>
</comment>
<organism evidence="6 8">
    <name type="scientific">Eisenbergiella massiliensis</name>
    <dbReference type="NCBI Taxonomy" id="1720294"/>
    <lineage>
        <taxon>Bacteria</taxon>
        <taxon>Bacillati</taxon>
        <taxon>Bacillota</taxon>
        <taxon>Clostridia</taxon>
        <taxon>Lachnospirales</taxon>
        <taxon>Lachnospiraceae</taxon>
        <taxon>Eisenbergiella</taxon>
    </lineage>
</organism>
<dbReference type="InterPro" id="IPR017850">
    <property type="entry name" value="Alkaline_phosphatase_core_sf"/>
</dbReference>
<dbReference type="GeneID" id="97985848"/>
<dbReference type="PROSITE" id="PS00523">
    <property type="entry name" value="SULFATASE_1"/>
    <property type="match status" value="1"/>
</dbReference>
<keyword evidence="2" id="KW-0479">Metal-binding</keyword>
<dbReference type="CDD" id="cd16033">
    <property type="entry name" value="sulfatase_like"/>
    <property type="match status" value="1"/>
</dbReference>
<dbReference type="GO" id="GO:0005737">
    <property type="term" value="C:cytoplasm"/>
    <property type="evidence" value="ECO:0007669"/>
    <property type="project" value="TreeGrafter"/>
</dbReference>
<accession>A0A3E3IVV1</accession>
<evidence type="ECO:0000256" key="3">
    <source>
        <dbReference type="ARBA" id="ARBA00022801"/>
    </source>
</evidence>
<dbReference type="Proteomes" id="UP000261166">
    <property type="component" value="Unassembled WGS sequence"/>
</dbReference>
<evidence type="ECO:0000256" key="1">
    <source>
        <dbReference type="ARBA" id="ARBA00008779"/>
    </source>
</evidence>
<gene>
    <name evidence="6" type="ORF">DWY69_13425</name>
    <name evidence="5" type="ORF">DXC51_02845</name>
</gene>
<dbReference type="GO" id="GO:0004423">
    <property type="term" value="F:iduronate-2-sulfatase activity"/>
    <property type="evidence" value="ECO:0007669"/>
    <property type="project" value="TreeGrafter"/>
</dbReference>
<dbReference type="SUPFAM" id="SSF53649">
    <property type="entry name" value="Alkaline phosphatase-like"/>
    <property type="match status" value="1"/>
</dbReference>
<evidence type="ECO:0000256" key="2">
    <source>
        <dbReference type="ARBA" id="ARBA00022723"/>
    </source>
</evidence>
<dbReference type="PANTHER" id="PTHR45953">
    <property type="entry name" value="IDURONATE 2-SULFATASE"/>
    <property type="match status" value="1"/>
</dbReference>
<proteinExistence type="inferred from homology"/>
<evidence type="ECO:0000313" key="8">
    <source>
        <dbReference type="Proteomes" id="UP000261166"/>
    </source>
</evidence>
<evidence type="ECO:0000313" key="7">
    <source>
        <dbReference type="Proteomes" id="UP000260812"/>
    </source>
</evidence>
<dbReference type="Pfam" id="PF00884">
    <property type="entry name" value="Sulfatase"/>
    <property type="match status" value="1"/>
</dbReference>
<keyword evidence="7" id="KW-1185">Reference proteome</keyword>
<comment type="caution">
    <text evidence="6">The sequence shown here is derived from an EMBL/GenBank/DDBJ whole genome shotgun (WGS) entry which is preliminary data.</text>
</comment>
<name>A0A3E3IVV1_9FIRM</name>
<keyword evidence="3" id="KW-0378">Hydrolase</keyword>
<dbReference type="PANTHER" id="PTHR45953:SF1">
    <property type="entry name" value="IDURONATE 2-SULFATASE"/>
    <property type="match status" value="1"/>
</dbReference>
<evidence type="ECO:0000259" key="4">
    <source>
        <dbReference type="Pfam" id="PF00884"/>
    </source>
</evidence>
<reference evidence="6 8" key="1">
    <citation type="submission" date="2018-08" db="EMBL/GenBank/DDBJ databases">
        <title>A genome reference for cultivated species of the human gut microbiota.</title>
        <authorList>
            <person name="Zou Y."/>
            <person name="Xue W."/>
            <person name="Luo G."/>
        </authorList>
    </citation>
    <scope>NUCLEOTIDE SEQUENCE [LARGE SCALE GENOMIC DNA]</scope>
    <source>
        <strain evidence="6 8">AF26-4BH</strain>
        <strain evidence="5">TF05-5AC</strain>
    </source>
</reference>
<dbReference type="OrthoDB" id="279611at2"/>
<evidence type="ECO:0000313" key="5">
    <source>
        <dbReference type="EMBL" id="RGE64031.1"/>
    </source>
</evidence>
<dbReference type="GO" id="GO:0046872">
    <property type="term" value="F:metal ion binding"/>
    <property type="evidence" value="ECO:0007669"/>
    <property type="project" value="UniProtKB-KW"/>
</dbReference>
<dbReference type="InterPro" id="IPR024607">
    <property type="entry name" value="Sulfatase_CS"/>
</dbReference>
<dbReference type="EMBL" id="QVLV01000002">
    <property type="protein sequence ID" value="RGE64031.1"/>
    <property type="molecule type" value="Genomic_DNA"/>
</dbReference>
<dbReference type="Proteomes" id="UP000260812">
    <property type="component" value="Unassembled WGS sequence"/>
</dbReference>
<dbReference type="AlphaFoldDB" id="A0A3E3IVV1"/>
<feature type="domain" description="Sulfatase N-terminal" evidence="4">
    <location>
        <begin position="5"/>
        <end position="371"/>
    </location>
</feature>